<dbReference type="AlphaFoldDB" id="A0A0M3IWZ7"/>
<dbReference type="WBParaSite" id="ALUE_0002327501-mRNA-1">
    <property type="protein sequence ID" value="ALUE_0002327501-mRNA-1"/>
    <property type="gene ID" value="ALUE_0002327501"/>
</dbReference>
<sequence length="140" mass="15419">MSSTTEGYQQAGTSVRSTAETSLEERDDRACMSSTTEGYQQAGTSVRSTAETSLEERDDRACLSAFPSRLRSSASGGSLSDGRSSSVSSLKCRLEDPDVILQQRLRDVTKFAFIDLIASILRFDFWDFDDADSVYVVFII</sequence>
<accession>A0A0M3IWZ7</accession>
<evidence type="ECO:0000256" key="1">
    <source>
        <dbReference type="SAM" id="MobiDB-lite"/>
    </source>
</evidence>
<evidence type="ECO:0000313" key="3">
    <source>
        <dbReference type="WBParaSite" id="ALUE_0002327501-mRNA-1"/>
    </source>
</evidence>
<organism evidence="2 3">
    <name type="scientific">Ascaris lumbricoides</name>
    <name type="common">Giant roundworm</name>
    <dbReference type="NCBI Taxonomy" id="6252"/>
    <lineage>
        <taxon>Eukaryota</taxon>
        <taxon>Metazoa</taxon>
        <taxon>Ecdysozoa</taxon>
        <taxon>Nematoda</taxon>
        <taxon>Chromadorea</taxon>
        <taxon>Rhabditida</taxon>
        <taxon>Spirurina</taxon>
        <taxon>Ascaridomorpha</taxon>
        <taxon>Ascaridoidea</taxon>
        <taxon>Ascarididae</taxon>
        <taxon>Ascaris</taxon>
    </lineage>
</organism>
<proteinExistence type="predicted"/>
<protein>
    <submittedName>
        <fullName evidence="3">Transmembrane protein</fullName>
    </submittedName>
</protein>
<feature type="compositionally biased region" description="Low complexity" evidence="1">
    <location>
        <begin position="68"/>
        <end position="90"/>
    </location>
</feature>
<dbReference type="Proteomes" id="UP000036681">
    <property type="component" value="Unplaced"/>
</dbReference>
<feature type="compositionally biased region" description="Polar residues" evidence="1">
    <location>
        <begin position="1"/>
        <end position="21"/>
    </location>
</feature>
<name>A0A0M3IWZ7_ASCLU</name>
<evidence type="ECO:0000313" key="2">
    <source>
        <dbReference type="Proteomes" id="UP000036681"/>
    </source>
</evidence>
<reference evidence="3" key="1">
    <citation type="submission" date="2017-02" db="UniProtKB">
        <authorList>
            <consortium name="WormBaseParasite"/>
        </authorList>
    </citation>
    <scope>IDENTIFICATION</scope>
</reference>
<keyword evidence="2" id="KW-1185">Reference proteome</keyword>
<feature type="compositionally biased region" description="Polar residues" evidence="1">
    <location>
        <begin position="32"/>
        <end position="52"/>
    </location>
</feature>
<feature type="region of interest" description="Disordered" evidence="1">
    <location>
        <begin position="1"/>
        <end position="90"/>
    </location>
</feature>